<protein>
    <submittedName>
        <fullName evidence="2">Uncharacterized protein</fullName>
    </submittedName>
</protein>
<keyword evidence="1" id="KW-0472">Membrane</keyword>
<keyword evidence="1" id="KW-1133">Transmembrane helix</keyword>
<gene>
    <name evidence="2" type="ORF">NARC_10165</name>
</gene>
<dbReference type="AlphaFoldDB" id="A0A557SYS3"/>
<keyword evidence="3" id="KW-1185">Reference proteome</keyword>
<dbReference type="RefSeq" id="WP_186433973.1">
    <property type="nucleotide sequence ID" value="NZ_ML675578.1"/>
</dbReference>
<evidence type="ECO:0000313" key="2">
    <source>
        <dbReference type="EMBL" id="TVP41759.1"/>
    </source>
</evidence>
<evidence type="ECO:0000313" key="3">
    <source>
        <dbReference type="Proteomes" id="UP000315289"/>
    </source>
</evidence>
<accession>A0A557SYS3</accession>
<feature type="transmembrane region" description="Helical" evidence="1">
    <location>
        <begin position="7"/>
        <end position="28"/>
    </location>
</feature>
<sequence>MTQITNVMYIVIITIALSIVATLLTVMLDHSFDIPGLMKEIPHLIIIQILQM</sequence>
<name>A0A557SYS3_9ARCH</name>
<reference evidence="2 3" key="1">
    <citation type="journal article" date="2019" name="Front. Microbiol.">
        <title>Ammonia Oxidation by the Arctic Terrestrial Thaumarchaeote Candidatus Nitrosocosmicus arcticus Is Stimulated by Increasing Temperatures.</title>
        <authorList>
            <person name="Alves R.J.E."/>
            <person name="Kerou M."/>
            <person name="Zappe A."/>
            <person name="Bittner R."/>
            <person name="Abby S.S."/>
            <person name="Schmidt H.A."/>
            <person name="Pfeifer K."/>
            <person name="Schleper C."/>
        </authorList>
    </citation>
    <scope>NUCLEOTIDE SEQUENCE [LARGE SCALE GENOMIC DNA]</scope>
    <source>
        <strain evidence="2 3">Kfb</strain>
    </source>
</reference>
<keyword evidence="1" id="KW-0812">Transmembrane</keyword>
<proteinExistence type="predicted"/>
<organism evidence="2 3">
    <name type="scientific">Candidatus Nitrosocosmicus arcticus</name>
    <dbReference type="NCBI Taxonomy" id="2035267"/>
    <lineage>
        <taxon>Archaea</taxon>
        <taxon>Nitrososphaerota</taxon>
        <taxon>Nitrososphaeria</taxon>
        <taxon>Nitrososphaerales</taxon>
        <taxon>Nitrososphaeraceae</taxon>
        <taxon>Candidatus Nitrosocosmicus</taxon>
    </lineage>
</organism>
<dbReference type="Proteomes" id="UP000315289">
    <property type="component" value="Unassembled WGS sequence"/>
</dbReference>
<comment type="caution">
    <text evidence="2">The sequence shown here is derived from an EMBL/GenBank/DDBJ whole genome shotgun (WGS) entry which is preliminary data.</text>
</comment>
<evidence type="ECO:0000256" key="1">
    <source>
        <dbReference type="SAM" id="Phobius"/>
    </source>
</evidence>
<dbReference type="EMBL" id="VOAH01000001">
    <property type="protein sequence ID" value="TVP41759.1"/>
    <property type="molecule type" value="Genomic_DNA"/>
</dbReference>